<comment type="catalytic activity">
    <reaction evidence="8">
        <text>L-seryl-[protein] + ATP = O-phospho-L-seryl-[protein] + ADP + H(+)</text>
        <dbReference type="Rhea" id="RHEA:17989"/>
        <dbReference type="Rhea" id="RHEA-COMP:9863"/>
        <dbReference type="Rhea" id="RHEA-COMP:11604"/>
        <dbReference type="ChEBI" id="CHEBI:15378"/>
        <dbReference type="ChEBI" id="CHEBI:29999"/>
        <dbReference type="ChEBI" id="CHEBI:30616"/>
        <dbReference type="ChEBI" id="CHEBI:83421"/>
        <dbReference type="ChEBI" id="CHEBI:456216"/>
        <dbReference type="EC" id="2.7.11.1"/>
    </reaction>
</comment>
<dbReference type="Gene3D" id="1.10.510.10">
    <property type="entry name" value="Transferase(Phosphotransferase) domain 1"/>
    <property type="match status" value="1"/>
</dbReference>
<evidence type="ECO:0000256" key="5">
    <source>
        <dbReference type="ARBA" id="ARBA00022777"/>
    </source>
</evidence>
<feature type="region of interest" description="Disordered" evidence="9">
    <location>
        <begin position="319"/>
        <end position="345"/>
    </location>
</feature>
<feature type="compositionally biased region" description="Basic and acidic residues" evidence="9">
    <location>
        <begin position="239"/>
        <end position="248"/>
    </location>
</feature>
<dbReference type="InterPro" id="IPR011009">
    <property type="entry name" value="Kinase-like_dom_sf"/>
</dbReference>
<dbReference type="SUPFAM" id="SSF56112">
    <property type="entry name" value="Protein kinase-like (PK-like)"/>
    <property type="match status" value="1"/>
</dbReference>
<dbReference type="GeneID" id="72005134"/>
<gene>
    <name evidence="11" type="ORF">C8Q71DRAFT_772241</name>
</gene>
<dbReference type="InterPro" id="IPR024604">
    <property type="entry name" value="GSG2_C"/>
</dbReference>
<organism evidence="11 12">
    <name type="scientific">Rhodofomes roseus</name>
    <dbReference type="NCBI Taxonomy" id="34475"/>
    <lineage>
        <taxon>Eukaryota</taxon>
        <taxon>Fungi</taxon>
        <taxon>Dikarya</taxon>
        <taxon>Basidiomycota</taxon>
        <taxon>Agaricomycotina</taxon>
        <taxon>Agaricomycetes</taxon>
        <taxon>Polyporales</taxon>
        <taxon>Rhodofomes</taxon>
    </lineage>
</organism>
<evidence type="ECO:0000256" key="4">
    <source>
        <dbReference type="ARBA" id="ARBA00022741"/>
    </source>
</evidence>
<keyword evidence="5" id="KW-0418">Kinase</keyword>
<comment type="catalytic activity">
    <reaction evidence="7">
        <text>L-threonyl-[protein] + ATP = O-phospho-L-threonyl-[protein] + ADP + H(+)</text>
        <dbReference type="Rhea" id="RHEA:46608"/>
        <dbReference type="Rhea" id="RHEA-COMP:11060"/>
        <dbReference type="Rhea" id="RHEA-COMP:11605"/>
        <dbReference type="ChEBI" id="CHEBI:15378"/>
        <dbReference type="ChEBI" id="CHEBI:30013"/>
        <dbReference type="ChEBI" id="CHEBI:30616"/>
        <dbReference type="ChEBI" id="CHEBI:61977"/>
        <dbReference type="ChEBI" id="CHEBI:456216"/>
        <dbReference type="EC" id="2.7.11.1"/>
    </reaction>
</comment>
<dbReference type="Gene3D" id="3.30.200.20">
    <property type="entry name" value="Phosphorylase Kinase, domain 1"/>
    <property type="match status" value="1"/>
</dbReference>
<dbReference type="PANTHER" id="PTHR24419:SF18">
    <property type="entry name" value="SERINE_THREONINE-PROTEIN KINASE HASPIN"/>
    <property type="match status" value="1"/>
</dbReference>
<evidence type="ECO:0000256" key="6">
    <source>
        <dbReference type="ARBA" id="ARBA00022840"/>
    </source>
</evidence>
<accession>A0ABQ8K8V4</accession>
<keyword evidence="12" id="KW-1185">Reference proteome</keyword>
<feature type="region of interest" description="Disordered" evidence="9">
    <location>
        <begin position="61"/>
        <end position="88"/>
    </location>
</feature>
<reference evidence="11 12" key="1">
    <citation type="journal article" date="2021" name="Environ. Microbiol.">
        <title>Gene family expansions and transcriptome signatures uncover fungal adaptations to wood decay.</title>
        <authorList>
            <person name="Hage H."/>
            <person name="Miyauchi S."/>
            <person name="Viragh M."/>
            <person name="Drula E."/>
            <person name="Min B."/>
            <person name="Chaduli D."/>
            <person name="Navarro D."/>
            <person name="Favel A."/>
            <person name="Norest M."/>
            <person name="Lesage-Meessen L."/>
            <person name="Balint B."/>
            <person name="Merenyi Z."/>
            <person name="de Eugenio L."/>
            <person name="Morin E."/>
            <person name="Martinez A.T."/>
            <person name="Baldrian P."/>
            <person name="Stursova M."/>
            <person name="Martinez M.J."/>
            <person name="Novotny C."/>
            <person name="Magnuson J.K."/>
            <person name="Spatafora J.W."/>
            <person name="Maurice S."/>
            <person name="Pangilinan J."/>
            <person name="Andreopoulos W."/>
            <person name="LaButti K."/>
            <person name="Hundley H."/>
            <person name="Na H."/>
            <person name="Kuo A."/>
            <person name="Barry K."/>
            <person name="Lipzen A."/>
            <person name="Henrissat B."/>
            <person name="Riley R."/>
            <person name="Ahrendt S."/>
            <person name="Nagy L.G."/>
            <person name="Grigoriev I.V."/>
            <person name="Martin F."/>
            <person name="Rosso M.N."/>
        </authorList>
    </citation>
    <scope>NUCLEOTIDE SEQUENCE [LARGE SCALE GENOMIC DNA]</scope>
    <source>
        <strain evidence="11 12">CIRM-BRFM 1785</strain>
    </source>
</reference>
<dbReference type="PANTHER" id="PTHR24419">
    <property type="entry name" value="INTERLEUKIN-1 RECEPTOR-ASSOCIATED KINASE"/>
    <property type="match status" value="1"/>
</dbReference>
<dbReference type="SMART" id="SM01331">
    <property type="entry name" value="DUF3635"/>
    <property type="match status" value="1"/>
</dbReference>
<feature type="region of interest" description="Disordered" evidence="9">
    <location>
        <begin position="773"/>
        <end position="796"/>
    </location>
</feature>
<evidence type="ECO:0000256" key="7">
    <source>
        <dbReference type="ARBA" id="ARBA00047899"/>
    </source>
</evidence>
<evidence type="ECO:0000256" key="9">
    <source>
        <dbReference type="SAM" id="MobiDB-lite"/>
    </source>
</evidence>
<dbReference type="Pfam" id="PF12330">
    <property type="entry name" value="Haspin_kinase"/>
    <property type="match status" value="1"/>
</dbReference>
<keyword evidence="4" id="KW-0547">Nucleotide-binding</keyword>
<evidence type="ECO:0000313" key="11">
    <source>
        <dbReference type="EMBL" id="KAH9833730.1"/>
    </source>
</evidence>
<dbReference type="RefSeq" id="XP_047776446.1">
    <property type="nucleotide sequence ID" value="XM_047924402.1"/>
</dbReference>
<keyword evidence="3" id="KW-0808">Transferase</keyword>
<dbReference type="EMBL" id="JADCUA010000017">
    <property type="protein sequence ID" value="KAH9833730.1"/>
    <property type="molecule type" value="Genomic_DNA"/>
</dbReference>
<keyword evidence="2" id="KW-0723">Serine/threonine-protein kinase</keyword>
<dbReference type="EC" id="2.7.11.1" evidence="1"/>
<evidence type="ECO:0000256" key="1">
    <source>
        <dbReference type="ARBA" id="ARBA00012513"/>
    </source>
</evidence>
<evidence type="ECO:0000259" key="10">
    <source>
        <dbReference type="SMART" id="SM01331"/>
    </source>
</evidence>
<evidence type="ECO:0000256" key="2">
    <source>
        <dbReference type="ARBA" id="ARBA00022527"/>
    </source>
</evidence>
<feature type="domain" description="Serine/threonine-protein kinase haspin C-terminal" evidence="10">
    <location>
        <begin position="680"/>
        <end position="758"/>
    </location>
</feature>
<sequence length="818" mass="89788">MLSGRTKQVVAYGRRGRRIVNASDDPRRSENVDAGLLLQPTPKKNYIDADWDLSPEVKLAAKKRKPLEDPGPSMKASKKAAMKSKKSPKIAKVGKAEVCVPVRHPLAVFSSNTPGSPAVPSLVVKKKRKTALSKNSPLKSSSPIVNVDIVVLDGAGRRVSQERRISRTDVQVNRADMVVAGASKSRKLSAKPRHSDVSSDASEIVVPKPKLKKGSRTRPIVISDDSDTEEDDVPLAKIPKPDFSRESPRQVPPKYSTGSSNASPPTRLHRKSIRNKSAAPKAAPTISALPPPAPAFIPWTPKPVIPTYVPPSLSPIPQHVKTRKAGSSQQSRSFLVPGHSPFPHAAKERKVTPYRAHRNGTSLFLAPPSPPSPTTFTDLDLSLEFANLALSPTLRQSAEAEEVYAPPQPAHLIPLLKECAQETPHEFSAFIELFPLDPIVRGDYLDVQSTQGRAQARFQKIGEASYSEVFGIGDVVLKVIPLRDEEQTSSGDDNGLESPAPSDAKDVLKEIIVTRAMGEICPGFVKLLRTYVVRGKYPSLLLDLWDNYNEKKGSESVRPDTFGVSQLYAIIVLPNGGPDLETFTFKAATKTGWKQACSLFWQVTRTLAEAEGLVRFEHRDLHWGQILVKTVASSSSAHRGAGKMAMDDESHGIEATVIDLGLARMETSDGAETHWTPFEEEVFEGEGDYQFDVYRMMRVHNGDSWEAYRPLTNVMWLHYLASKLLHFKRLRPPPAARKTSTRTAELAFSERECYNCLVEIEELLGRCAAACKPPPVSRKSRRKTQAPVKTSVKADPSGPRCAGDVLQLAITKGWVYAG</sequence>
<evidence type="ECO:0000256" key="8">
    <source>
        <dbReference type="ARBA" id="ARBA00048679"/>
    </source>
</evidence>
<evidence type="ECO:0000313" key="12">
    <source>
        <dbReference type="Proteomes" id="UP000814176"/>
    </source>
</evidence>
<dbReference type="Proteomes" id="UP000814176">
    <property type="component" value="Unassembled WGS sequence"/>
</dbReference>
<feature type="compositionally biased region" description="Acidic residues" evidence="9">
    <location>
        <begin position="224"/>
        <end position="233"/>
    </location>
</feature>
<feature type="region of interest" description="Disordered" evidence="9">
    <location>
        <begin position="182"/>
        <end position="292"/>
    </location>
</feature>
<evidence type="ECO:0000256" key="3">
    <source>
        <dbReference type="ARBA" id="ARBA00022679"/>
    </source>
</evidence>
<name>A0ABQ8K8V4_9APHY</name>
<comment type="caution">
    <text evidence="11">The sequence shown here is derived from an EMBL/GenBank/DDBJ whole genome shotgun (WGS) entry which is preliminary data.</text>
</comment>
<keyword evidence="6" id="KW-0067">ATP-binding</keyword>
<proteinExistence type="predicted"/>
<protein>
    <recommendedName>
        <fullName evidence="1">non-specific serine/threonine protein kinase</fullName>
        <ecNumber evidence="1">2.7.11.1</ecNumber>
    </recommendedName>
</protein>
<feature type="compositionally biased region" description="Basic residues" evidence="9">
    <location>
        <begin position="76"/>
        <end position="88"/>
    </location>
</feature>